<dbReference type="InterPro" id="IPR011044">
    <property type="entry name" value="Quino_amine_DH_bsu"/>
</dbReference>
<evidence type="ECO:0000313" key="2">
    <source>
        <dbReference type="Proteomes" id="UP000634529"/>
    </source>
</evidence>
<name>A0ABR9AW75_9BACL</name>
<dbReference type="Gene3D" id="2.130.10.10">
    <property type="entry name" value="YVTN repeat-like/Quinoprotein amine dehydrogenase"/>
    <property type="match status" value="2"/>
</dbReference>
<comment type="caution">
    <text evidence="1">The sequence shown here is derived from an EMBL/GenBank/DDBJ whole genome shotgun (WGS) entry which is preliminary data.</text>
</comment>
<dbReference type="PANTHER" id="PTHR47197">
    <property type="entry name" value="PROTEIN NIRF"/>
    <property type="match status" value="1"/>
</dbReference>
<dbReference type="EMBL" id="JACYTN010000004">
    <property type="protein sequence ID" value="MBD8498384.1"/>
    <property type="molecule type" value="Genomic_DNA"/>
</dbReference>
<dbReference type="SUPFAM" id="SSF50969">
    <property type="entry name" value="YVTN repeat-like/Quinoprotein amine dehydrogenase"/>
    <property type="match status" value="2"/>
</dbReference>
<dbReference type="Proteomes" id="UP000634529">
    <property type="component" value="Unassembled WGS sequence"/>
</dbReference>
<keyword evidence="2" id="KW-1185">Reference proteome</keyword>
<dbReference type="InterPro" id="IPR051200">
    <property type="entry name" value="Host-pathogen_enzymatic-act"/>
</dbReference>
<dbReference type="InterPro" id="IPR011964">
    <property type="entry name" value="YVTN_b-propeller_repeat"/>
</dbReference>
<organism evidence="1 2">
    <name type="scientific">Paenibacillus arenosi</name>
    <dbReference type="NCBI Taxonomy" id="2774142"/>
    <lineage>
        <taxon>Bacteria</taxon>
        <taxon>Bacillati</taxon>
        <taxon>Bacillota</taxon>
        <taxon>Bacilli</taxon>
        <taxon>Bacillales</taxon>
        <taxon>Paenibacillaceae</taxon>
        <taxon>Paenibacillus</taxon>
    </lineage>
</organism>
<reference evidence="1 2" key="1">
    <citation type="submission" date="2020-09" db="EMBL/GenBank/DDBJ databases">
        <title>Paenibacillus sp. CAU 1523 isolated from sand of Haeundae Beach.</title>
        <authorList>
            <person name="Kim W."/>
        </authorList>
    </citation>
    <scope>NUCLEOTIDE SEQUENCE [LARGE SCALE GENOMIC DNA]</scope>
    <source>
        <strain evidence="1 2">CAU 1523</strain>
    </source>
</reference>
<dbReference type="InterPro" id="IPR015943">
    <property type="entry name" value="WD40/YVTN_repeat-like_dom_sf"/>
</dbReference>
<dbReference type="NCBIfam" id="TIGR02276">
    <property type="entry name" value="beta_rpt_yvtn"/>
    <property type="match status" value="2"/>
</dbReference>
<gene>
    <name evidence="1" type="ORF">IFO66_08665</name>
</gene>
<evidence type="ECO:0000313" key="1">
    <source>
        <dbReference type="EMBL" id="MBD8498384.1"/>
    </source>
</evidence>
<accession>A0ABR9AW75</accession>
<proteinExistence type="predicted"/>
<sequence>MPIYDSGPLNNNQTGRAAFAEVSAANTGLFTTNVSMQLYELPPLVFGTQNNNLFFTNLYQLQPRGNPNNTLSSGLVELGSAFGVRVISSGPGEDDIAVHVTLYDADNNIIRTLSVPTIAPTPLFAYVSTSSTRVTVIDTSTNQVVESLTTDPAIASVSTSTPDGTRLYVAVQGSNVIDVFDTTTSALIISIPTGGLPQSVVMRPDGLQVYATNAMTNNVVVIDVDTNMTIGAPIPTGLNPFAVAFSLPVSKAYVTDFSGPSITVINTNTLSVITTIPLVASPFNIAATPDGSKVFVCLNTNNVVVIDTATDSIITTINLSPSTGVFDIAITPDGTKAYVSASTTNEIRVINTITNALMNNATIPLGNGPRSIAITPDGTKAYITTFSENIVHVFDLKTNTFLATIVVDAMPNDVSIAPNLLF</sequence>
<protein>
    <submittedName>
        <fullName evidence="1">YncE family protein</fullName>
    </submittedName>
</protein>
<dbReference type="PANTHER" id="PTHR47197:SF3">
    <property type="entry name" value="DIHYDRO-HEME D1 DEHYDROGENASE"/>
    <property type="match status" value="1"/>
</dbReference>
<dbReference type="RefSeq" id="WP_192024770.1">
    <property type="nucleotide sequence ID" value="NZ_JACYTN010000004.1"/>
</dbReference>